<proteinExistence type="predicted"/>
<dbReference type="GeneID" id="76728707"/>
<dbReference type="AlphaFoldDB" id="A0A8H2JGZ3"/>
<organism evidence="2">
    <name type="scientific">Mycolicibacterium mucogenicum DSM 44124</name>
    <dbReference type="NCBI Taxonomy" id="1226753"/>
    <lineage>
        <taxon>Bacteria</taxon>
        <taxon>Bacillati</taxon>
        <taxon>Actinomycetota</taxon>
        <taxon>Actinomycetes</taxon>
        <taxon>Mycobacteriales</taxon>
        <taxon>Mycobacteriaceae</taxon>
        <taxon>Mycolicibacterium</taxon>
    </lineage>
</organism>
<gene>
    <name evidence="1" type="ORF">C1S78_027495</name>
    <name evidence="2" type="ORF">C1S78_27445</name>
</gene>
<evidence type="ECO:0000313" key="2">
    <source>
        <dbReference type="EMBL" id="TLH55611.1"/>
    </source>
</evidence>
<dbReference type="EMBL" id="POTL01000001">
    <property type="protein sequence ID" value="TLH55611.1"/>
    <property type="molecule type" value="Genomic_DNA"/>
</dbReference>
<dbReference type="RefSeq" id="WP_053855129.1">
    <property type="nucleotide sequence ID" value="NZ_ANBS01000055.1"/>
</dbReference>
<dbReference type="Proteomes" id="UP000309231">
    <property type="component" value="Chromosome"/>
</dbReference>
<protein>
    <submittedName>
        <fullName evidence="2">Uncharacterized protein</fullName>
    </submittedName>
</protein>
<evidence type="ECO:0000313" key="1">
    <source>
        <dbReference type="EMBL" id="QPG69088.1"/>
    </source>
</evidence>
<name>A0A8H2JGZ3_MYCMU</name>
<reference evidence="1 3" key="3">
    <citation type="journal article" date="2019" name="Sci. Rep.">
        <title>Insight into the biology of Mycobacterium mucogenicum and Mycobacterium neoaurum clade members.</title>
        <authorList>
            <person name="Behra P.R.K."/>
            <person name="Pettersson B.M.F."/>
            <person name="Ramesh M."/>
            <person name="Dasgupta S."/>
            <person name="Kirsebom L.A."/>
        </authorList>
    </citation>
    <scope>NUCLEOTIDE SEQUENCE [LARGE SCALE GENOMIC DNA]</scope>
    <source>
        <strain evidence="1 3">DSM 44124</strain>
    </source>
</reference>
<dbReference type="KEGG" id="mmuc:C1S78_027495"/>
<reference evidence="1 3" key="2">
    <citation type="journal article" date="2019" name="BMC Evol. Biol.">
        <title>Comparative genomics of Mycobacterium mucogenicum and Mycobacterium neoaurum clade members emphasizing tRNA and non-coding RNA.</title>
        <authorList>
            <person name="Behra P.R.K."/>
            <person name="Pettersson B.M.F."/>
            <person name="Das S."/>
            <person name="Dasgupta S."/>
            <person name="Kirsebom L.A."/>
        </authorList>
    </citation>
    <scope>NUCLEOTIDE SEQUENCE [LARGE SCALE GENOMIC DNA]</scope>
    <source>
        <strain evidence="1 3">DSM 44124</strain>
    </source>
</reference>
<evidence type="ECO:0000313" key="3">
    <source>
        <dbReference type="Proteomes" id="UP000309231"/>
    </source>
</evidence>
<accession>A0A8H2JGZ3</accession>
<reference evidence="2" key="1">
    <citation type="submission" date="2018-01" db="EMBL/GenBank/DDBJ databases">
        <title>Comparative genomics of Mycobacterium mucogenicum and Mycobacterium neoaurum clade members emphasizing tRNA and non-coding RNA.</title>
        <authorList>
            <person name="Behra P.R.K."/>
            <person name="Pettersson B.M.F."/>
            <person name="Das S."/>
            <person name="Dasgupta S."/>
            <person name="Kirsebom L.A."/>
        </authorList>
    </citation>
    <scope>NUCLEOTIDE SEQUENCE</scope>
    <source>
        <strain evidence="2">DSM 44124</strain>
    </source>
</reference>
<keyword evidence="3" id="KW-1185">Reference proteome</keyword>
<dbReference type="EMBL" id="CP062008">
    <property type="protein sequence ID" value="QPG69088.1"/>
    <property type="molecule type" value="Genomic_DNA"/>
</dbReference>
<sequence length="130" mass="14016">MDVKIYRDPNPAIGAALVSPRMRSICYEIAELGVALYRERVAKVTGNLAAAAHPSTEFTDVLKGQPRWCGVITVGGAVPAGEYVLPHEFGRHAEVEGPQEDSDDVDTPVVSGGHHAARDLNWVLEQLGAW</sequence>